<name>A0A6A4NIN2_LUPAL</name>
<reference evidence="2" key="1">
    <citation type="journal article" date="2020" name="Nat. Commun.">
        <title>Genome sequence of the cluster root forming white lupin.</title>
        <authorList>
            <person name="Hufnagel B."/>
            <person name="Marques A."/>
            <person name="Soriano A."/>
            <person name="Marques L."/>
            <person name="Divol F."/>
            <person name="Doumas P."/>
            <person name="Sallet E."/>
            <person name="Mancinotti D."/>
            <person name="Carrere S."/>
            <person name="Marande W."/>
            <person name="Arribat S."/>
            <person name="Keller J."/>
            <person name="Huneau C."/>
            <person name="Blein T."/>
            <person name="Aime D."/>
            <person name="Laguerre M."/>
            <person name="Taylor J."/>
            <person name="Schubert V."/>
            <person name="Nelson M."/>
            <person name="Geu-Flores F."/>
            <person name="Crespi M."/>
            <person name="Gallardo-Guerrero K."/>
            <person name="Delaux P.-M."/>
            <person name="Salse J."/>
            <person name="Berges H."/>
            <person name="Guyot R."/>
            <person name="Gouzy J."/>
            <person name="Peret B."/>
        </authorList>
    </citation>
    <scope>NUCLEOTIDE SEQUENCE [LARGE SCALE GENOMIC DNA]</scope>
    <source>
        <strain evidence="2">cv. Amiga</strain>
    </source>
</reference>
<accession>A0A6A4NIN2</accession>
<evidence type="ECO:0000313" key="1">
    <source>
        <dbReference type="EMBL" id="KAE9586528.1"/>
    </source>
</evidence>
<organism evidence="1 2">
    <name type="scientific">Lupinus albus</name>
    <name type="common">White lupine</name>
    <name type="synonym">Lupinus termis</name>
    <dbReference type="NCBI Taxonomy" id="3870"/>
    <lineage>
        <taxon>Eukaryota</taxon>
        <taxon>Viridiplantae</taxon>
        <taxon>Streptophyta</taxon>
        <taxon>Embryophyta</taxon>
        <taxon>Tracheophyta</taxon>
        <taxon>Spermatophyta</taxon>
        <taxon>Magnoliopsida</taxon>
        <taxon>eudicotyledons</taxon>
        <taxon>Gunneridae</taxon>
        <taxon>Pentapetalae</taxon>
        <taxon>rosids</taxon>
        <taxon>fabids</taxon>
        <taxon>Fabales</taxon>
        <taxon>Fabaceae</taxon>
        <taxon>Papilionoideae</taxon>
        <taxon>50 kb inversion clade</taxon>
        <taxon>genistoids sensu lato</taxon>
        <taxon>core genistoids</taxon>
        <taxon>Genisteae</taxon>
        <taxon>Lupinus</taxon>
    </lineage>
</organism>
<keyword evidence="2" id="KW-1185">Reference proteome</keyword>
<evidence type="ECO:0000313" key="2">
    <source>
        <dbReference type="Proteomes" id="UP000447434"/>
    </source>
</evidence>
<dbReference type="Proteomes" id="UP000447434">
    <property type="component" value="Chromosome 24"/>
</dbReference>
<sequence length="46" mass="5809">MVVVEFWFWRVKAKVEDDGNFVYVMDEDNQELRMWGKVKRKKMQRR</sequence>
<comment type="caution">
    <text evidence="1">The sequence shown here is derived from an EMBL/GenBank/DDBJ whole genome shotgun (WGS) entry which is preliminary data.</text>
</comment>
<protein>
    <submittedName>
        <fullName evidence="1">Uncharacterized protein</fullName>
    </submittedName>
</protein>
<gene>
    <name evidence="1" type="ORF">Lalb_Chr24g0402931</name>
</gene>
<dbReference type="EMBL" id="WOCE01000024">
    <property type="protein sequence ID" value="KAE9586528.1"/>
    <property type="molecule type" value="Genomic_DNA"/>
</dbReference>
<dbReference type="AlphaFoldDB" id="A0A6A4NIN2"/>
<proteinExistence type="predicted"/>